<dbReference type="Gene3D" id="3.30.1330.40">
    <property type="entry name" value="RutC-like"/>
    <property type="match status" value="1"/>
</dbReference>
<name>A0ABT9B849_9BACT</name>
<evidence type="ECO:0000313" key="2">
    <source>
        <dbReference type="Proteomes" id="UP001176429"/>
    </source>
</evidence>
<comment type="caution">
    <text evidence="1">The sequence shown here is derived from an EMBL/GenBank/DDBJ whole genome shotgun (WGS) entry which is preliminary data.</text>
</comment>
<dbReference type="Proteomes" id="UP001176429">
    <property type="component" value="Unassembled WGS sequence"/>
</dbReference>
<organism evidence="1 2">
    <name type="scientific">Hymenobacter aranciens</name>
    <dbReference type="NCBI Taxonomy" id="3063996"/>
    <lineage>
        <taxon>Bacteria</taxon>
        <taxon>Pseudomonadati</taxon>
        <taxon>Bacteroidota</taxon>
        <taxon>Cytophagia</taxon>
        <taxon>Cytophagales</taxon>
        <taxon>Hymenobacteraceae</taxon>
        <taxon>Hymenobacter</taxon>
    </lineage>
</organism>
<sequence>MQKTIINPWQWQDQLGYAQAVEISHASHTLYCAGQAAVDAHGAPLPADMPGQLQAALANVETVLTQAGYALRDVVRINYLTTSIADFFPHYGAVVARLAQHGCQAASTLVEVQALAFPGLLVEIEVTAAR</sequence>
<dbReference type="CDD" id="cd00448">
    <property type="entry name" value="YjgF_YER057c_UK114_family"/>
    <property type="match status" value="1"/>
</dbReference>
<dbReference type="Pfam" id="PF01042">
    <property type="entry name" value="Ribonuc_L-PSP"/>
    <property type="match status" value="1"/>
</dbReference>
<evidence type="ECO:0000313" key="1">
    <source>
        <dbReference type="EMBL" id="MDO7874383.1"/>
    </source>
</evidence>
<dbReference type="SUPFAM" id="SSF55298">
    <property type="entry name" value="YjgF-like"/>
    <property type="match status" value="1"/>
</dbReference>
<keyword evidence="1" id="KW-0378">Hydrolase</keyword>
<dbReference type="EC" id="3.5.-.-" evidence="1"/>
<dbReference type="InterPro" id="IPR035959">
    <property type="entry name" value="RutC-like_sf"/>
</dbReference>
<proteinExistence type="predicted"/>
<dbReference type="PANTHER" id="PTHR43857">
    <property type="entry name" value="BLR7761 PROTEIN"/>
    <property type="match status" value="1"/>
</dbReference>
<dbReference type="EMBL" id="JAUQSY010000003">
    <property type="protein sequence ID" value="MDO7874383.1"/>
    <property type="molecule type" value="Genomic_DNA"/>
</dbReference>
<dbReference type="InterPro" id="IPR006175">
    <property type="entry name" value="YjgF/YER057c/UK114"/>
</dbReference>
<accession>A0ABT9B849</accession>
<dbReference type="RefSeq" id="WP_305005696.1">
    <property type="nucleotide sequence ID" value="NZ_JAUQSY010000003.1"/>
</dbReference>
<gene>
    <name evidence="1" type="ORF">Q5H93_06535</name>
</gene>
<keyword evidence="2" id="KW-1185">Reference proteome</keyword>
<protein>
    <submittedName>
        <fullName evidence="1">RidA family protein</fullName>
        <ecNumber evidence="1">3.5.-.-</ecNumber>
    </submittedName>
</protein>
<reference evidence="1" key="1">
    <citation type="submission" date="2023-07" db="EMBL/GenBank/DDBJ databases">
        <authorList>
            <person name="Kim M.K."/>
        </authorList>
    </citation>
    <scope>NUCLEOTIDE SEQUENCE</scope>
    <source>
        <strain evidence="1">ASUV-10-1</strain>
    </source>
</reference>
<dbReference type="PANTHER" id="PTHR43857:SF1">
    <property type="entry name" value="YJGH FAMILY PROTEIN"/>
    <property type="match status" value="1"/>
</dbReference>
<dbReference type="GO" id="GO:0016787">
    <property type="term" value="F:hydrolase activity"/>
    <property type="evidence" value="ECO:0007669"/>
    <property type="project" value="UniProtKB-KW"/>
</dbReference>